<evidence type="ECO:0000256" key="7">
    <source>
        <dbReference type="PIRSR" id="PIRSR602403-1"/>
    </source>
</evidence>
<comment type="similarity">
    <text evidence="2 8">Belongs to the cytochrome P450 family.</text>
</comment>
<dbReference type="EMBL" id="JAUEPO010000007">
    <property type="protein sequence ID" value="KAK3317237.1"/>
    <property type="molecule type" value="Genomic_DNA"/>
</dbReference>
<dbReference type="InterPro" id="IPR036396">
    <property type="entry name" value="Cyt_P450_sf"/>
</dbReference>
<keyword evidence="4 7" id="KW-0479">Metal-binding</keyword>
<gene>
    <name evidence="9" type="ORF">B0T19DRAFT_434531</name>
</gene>
<reference evidence="9" key="2">
    <citation type="submission" date="2023-06" db="EMBL/GenBank/DDBJ databases">
        <authorList>
            <consortium name="Lawrence Berkeley National Laboratory"/>
            <person name="Haridas S."/>
            <person name="Hensen N."/>
            <person name="Bonometti L."/>
            <person name="Westerberg I."/>
            <person name="Brannstrom I.O."/>
            <person name="Guillou S."/>
            <person name="Cros-Aarteil S."/>
            <person name="Calhoun S."/>
            <person name="Kuo A."/>
            <person name="Mondo S."/>
            <person name="Pangilinan J."/>
            <person name="Riley R."/>
            <person name="Labutti K."/>
            <person name="Andreopoulos B."/>
            <person name="Lipzen A."/>
            <person name="Chen C."/>
            <person name="Yanf M."/>
            <person name="Daum C."/>
            <person name="Ng V."/>
            <person name="Clum A."/>
            <person name="Steindorff A."/>
            <person name="Ohm R."/>
            <person name="Martin F."/>
            <person name="Silar P."/>
            <person name="Natvig D."/>
            <person name="Lalanne C."/>
            <person name="Gautier V."/>
            <person name="Ament-Velasquez S.L."/>
            <person name="Kruys A."/>
            <person name="Hutchinson M.I."/>
            <person name="Powell A.J."/>
            <person name="Barry K."/>
            <person name="Miller A.N."/>
            <person name="Grigoriev I.V."/>
            <person name="Debuchy R."/>
            <person name="Gladieux P."/>
            <person name="Thoren M.H."/>
            <person name="Johannesson H."/>
        </authorList>
    </citation>
    <scope>NUCLEOTIDE SEQUENCE</scope>
    <source>
        <strain evidence="9">SMH4131-1</strain>
    </source>
</reference>
<dbReference type="PROSITE" id="PS00086">
    <property type="entry name" value="CYTOCHROME_P450"/>
    <property type="match status" value="1"/>
</dbReference>
<protein>
    <submittedName>
        <fullName evidence="9">Cytochrome P450</fullName>
    </submittedName>
</protein>
<evidence type="ECO:0000256" key="1">
    <source>
        <dbReference type="ARBA" id="ARBA00001971"/>
    </source>
</evidence>
<evidence type="ECO:0000256" key="6">
    <source>
        <dbReference type="ARBA" id="ARBA00023033"/>
    </source>
</evidence>
<dbReference type="GO" id="GO:0016705">
    <property type="term" value="F:oxidoreductase activity, acting on paired donors, with incorporation or reduction of molecular oxygen"/>
    <property type="evidence" value="ECO:0007669"/>
    <property type="project" value="InterPro"/>
</dbReference>
<dbReference type="PRINTS" id="PR00385">
    <property type="entry name" value="P450"/>
</dbReference>
<dbReference type="CDD" id="cd11059">
    <property type="entry name" value="CYP_fungal"/>
    <property type="match status" value="1"/>
</dbReference>
<comment type="caution">
    <text evidence="9">The sequence shown here is derived from an EMBL/GenBank/DDBJ whole genome shotgun (WGS) entry which is preliminary data.</text>
</comment>
<dbReference type="Proteomes" id="UP001286456">
    <property type="component" value="Unassembled WGS sequence"/>
</dbReference>
<keyword evidence="10" id="KW-1185">Reference proteome</keyword>
<dbReference type="Gene3D" id="1.10.630.10">
    <property type="entry name" value="Cytochrome P450"/>
    <property type="match status" value="1"/>
</dbReference>
<reference evidence="9" key="1">
    <citation type="journal article" date="2023" name="Mol. Phylogenet. Evol.">
        <title>Genome-scale phylogeny and comparative genomics of the fungal order Sordariales.</title>
        <authorList>
            <person name="Hensen N."/>
            <person name="Bonometti L."/>
            <person name="Westerberg I."/>
            <person name="Brannstrom I.O."/>
            <person name="Guillou S."/>
            <person name="Cros-Aarteil S."/>
            <person name="Calhoun S."/>
            <person name="Haridas S."/>
            <person name="Kuo A."/>
            <person name="Mondo S."/>
            <person name="Pangilinan J."/>
            <person name="Riley R."/>
            <person name="LaButti K."/>
            <person name="Andreopoulos B."/>
            <person name="Lipzen A."/>
            <person name="Chen C."/>
            <person name="Yan M."/>
            <person name="Daum C."/>
            <person name="Ng V."/>
            <person name="Clum A."/>
            <person name="Steindorff A."/>
            <person name="Ohm R.A."/>
            <person name="Martin F."/>
            <person name="Silar P."/>
            <person name="Natvig D.O."/>
            <person name="Lalanne C."/>
            <person name="Gautier V."/>
            <person name="Ament-Velasquez S.L."/>
            <person name="Kruys A."/>
            <person name="Hutchinson M.I."/>
            <person name="Powell A.J."/>
            <person name="Barry K."/>
            <person name="Miller A.N."/>
            <person name="Grigoriev I.V."/>
            <person name="Debuchy R."/>
            <person name="Gladieux P."/>
            <person name="Hiltunen Thoren M."/>
            <person name="Johannesson H."/>
        </authorList>
    </citation>
    <scope>NUCLEOTIDE SEQUENCE</scope>
    <source>
        <strain evidence="9">SMH4131-1</strain>
    </source>
</reference>
<keyword evidence="8" id="KW-0560">Oxidoreductase</keyword>
<dbReference type="InterPro" id="IPR050121">
    <property type="entry name" value="Cytochrome_P450_monoxygenase"/>
</dbReference>
<dbReference type="InterPro" id="IPR002403">
    <property type="entry name" value="Cyt_P450_E_grp-IV"/>
</dbReference>
<evidence type="ECO:0000256" key="8">
    <source>
        <dbReference type="RuleBase" id="RU000461"/>
    </source>
</evidence>
<evidence type="ECO:0000256" key="2">
    <source>
        <dbReference type="ARBA" id="ARBA00010617"/>
    </source>
</evidence>
<dbReference type="InterPro" id="IPR017972">
    <property type="entry name" value="Cyt_P450_CS"/>
</dbReference>
<dbReference type="PRINTS" id="PR00465">
    <property type="entry name" value="EP450IV"/>
</dbReference>
<evidence type="ECO:0000256" key="3">
    <source>
        <dbReference type="ARBA" id="ARBA00022617"/>
    </source>
</evidence>
<keyword evidence="5 7" id="KW-0408">Iron</keyword>
<dbReference type="PANTHER" id="PTHR24305">
    <property type="entry name" value="CYTOCHROME P450"/>
    <property type="match status" value="1"/>
</dbReference>
<name>A0AAE0M2Y7_9PEZI</name>
<evidence type="ECO:0000313" key="9">
    <source>
        <dbReference type="EMBL" id="KAK3317237.1"/>
    </source>
</evidence>
<dbReference type="AlphaFoldDB" id="A0AAE0M2Y7"/>
<dbReference type="Pfam" id="PF00067">
    <property type="entry name" value="p450"/>
    <property type="match status" value="1"/>
</dbReference>
<keyword evidence="3 7" id="KW-0349">Heme</keyword>
<comment type="cofactor">
    <cofactor evidence="1 7">
        <name>heme</name>
        <dbReference type="ChEBI" id="CHEBI:30413"/>
    </cofactor>
</comment>
<accession>A0AAE0M2Y7</accession>
<dbReference type="PANTHER" id="PTHR24305:SF166">
    <property type="entry name" value="CYTOCHROME P450 12A4, MITOCHONDRIAL-RELATED"/>
    <property type="match status" value="1"/>
</dbReference>
<dbReference type="GO" id="GO:0004497">
    <property type="term" value="F:monooxygenase activity"/>
    <property type="evidence" value="ECO:0007669"/>
    <property type="project" value="UniProtKB-KW"/>
</dbReference>
<evidence type="ECO:0000256" key="5">
    <source>
        <dbReference type="ARBA" id="ARBA00023004"/>
    </source>
</evidence>
<dbReference type="GO" id="GO:0020037">
    <property type="term" value="F:heme binding"/>
    <property type="evidence" value="ECO:0007669"/>
    <property type="project" value="InterPro"/>
</dbReference>
<dbReference type="SUPFAM" id="SSF48264">
    <property type="entry name" value="Cytochrome P450"/>
    <property type="match status" value="1"/>
</dbReference>
<dbReference type="GO" id="GO:0005506">
    <property type="term" value="F:iron ion binding"/>
    <property type="evidence" value="ECO:0007669"/>
    <property type="project" value="InterPro"/>
</dbReference>
<sequence>MASPVSFPFLPAAALTAVLLAGLYKFIIYPALLSPLAKIPAARWHARFSPLYSYYIRWANIENRTVHDLHRRYGPVVRLGPAELSINCYEGGLKTIYTGGFPKTEWYHERFINYETDNLFTTADPKEHHHLKRMVTNVFSKSSILSSSTLRITTSAVIFDRLFPILRESSRSGKAVNIHPLNYAYAMDSFTGFQLGGKLGTNFIQNTEEREWYTHHFFDGRPYLFWDFEVPNFTRWLQRLGIRLVPAWCAESQFALEDWFVPKCDRAAELVASQDEKPLQTSGDWPTIFAALKQKFEEFDGKSKTPRPTDESELYPHRLEIASNLFDHTVAAIETSGNALTYLHYELARRPDVQSALRGELLTLDPDRKRELPDSKALDALPLLDAIVHETLRRYTPVGGPQPRVTPRVCTIAGYEGIPPGVRVQASSWTLHRNPEVFPDPGAWRPERWIGATPDELTEMRKWFWAFGSGSRMCIGSHFAMLSIKLVVAAVYAQFQTSVVDAEGMEQTDGFSGGPIGNKLWLQFVEV</sequence>
<evidence type="ECO:0000256" key="4">
    <source>
        <dbReference type="ARBA" id="ARBA00022723"/>
    </source>
</evidence>
<keyword evidence="6 8" id="KW-0503">Monooxygenase</keyword>
<feature type="binding site" description="axial binding residue" evidence="7">
    <location>
        <position position="474"/>
    </location>
    <ligand>
        <name>heme</name>
        <dbReference type="ChEBI" id="CHEBI:30413"/>
    </ligand>
    <ligandPart>
        <name>Fe</name>
        <dbReference type="ChEBI" id="CHEBI:18248"/>
    </ligandPart>
</feature>
<proteinExistence type="inferred from homology"/>
<organism evidence="9 10">
    <name type="scientific">Cercophora scortea</name>
    <dbReference type="NCBI Taxonomy" id="314031"/>
    <lineage>
        <taxon>Eukaryota</taxon>
        <taxon>Fungi</taxon>
        <taxon>Dikarya</taxon>
        <taxon>Ascomycota</taxon>
        <taxon>Pezizomycotina</taxon>
        <taxon>Sordariomycetes</taxon>
        <taxon>Sordariomycetidae</taxon>
        <taxon>Sordariales</taxon>
        <taxon>Lasiosphaeriaceae</taxon>
        <taxon>Cercophora</taxon>
    </lineage>
</organism>
<evidence type="ECO:0000313" key="10">
    <source>
        <dbReference type="Proteomes" id="UP001286456"/>
    </source>
</evidence>
<dbReference type="InterPro" id="IPR001128">
    <property type="entry name" value="Cyt_P450"/>
</dbReference>